<dbReference type="GO" id="GO:0008270">
    <property type="term" value="F:zinc ion binding"/>
    <property type="evidence" value="ECO:0007669"/>
    <property type="project" value="UniProtKB-KW"/>
</dbReference>
<evidence type="ECO:0000313" key="11">
    <source>
        <dbReference type="Proteomes" id="UP001058974"/>
    </source>
</evidence>
<evidence type="ECO:0000256" key="1">
    <source>
        <dbReference type="ARBA" id="ARBA00004123"/>
    </source>
</evidence>
<protein>
    <recommendedName>
        <fullName evidence="12">RPA-interacting protein</fullName>
    </recommendedName>
</protein>
<dbReference type="Pfam" id="PF14766">
    <property type="entry name" value="RPA_interact_N"/>
    <property type="match status" value="1"/>
</dbReference>
<dbReference type="AlphaFoldDB" id="A0A9D4WI28"/>
<dbReference type="Gramene" id="Psat05G0003200-T1">
    <property type="protein sequence ID" value="KAI5402255.1"/>
    <property type="gene ID" value="KIW84_050032"/>
</dbReference>
<name>A0A9D4WI28_PEA</name>
<dbReference type="PANTHER" id="PTHR31742">
    <property type="entry name" value="RPA-INTERACTING PROTEIN RPAIN"/>
    <property type="match status" value="1"/>
</dbReference>
<sequence length="261" mass="31103">MEEATDSSSSSREKEKDHGTLPNSTTRQSLKSDSQFNNYQIWKQKLRENCFKRVRQDRTRLLWKCRFSSSPSQNLHQDQLDIEFQDIVSDEFHKIIKHDNDDEDDDLLWDDRSTHTTYQGDDCQEILLEMQRIFYEDLKSQQETAVDTWEDEVDDYLARAVYEHMHLNADDTCRKEIWCPVCKHGELKDTHNIIYCTRCKLQLTKADELTLEFLRDRLAEVHMEHLDRGCKLKPRFCIKTKFNLTALYIMCEGCETFEIVI</sequence>
<accession>A0A9D4WI28</accession>
<keyword evidence="11" id="KW-1185">Reference proteome</keyword>
<evidence type="ECO:0000259" key="8">
    <source>
        <dbReference type="Pfam" id="PF14767"/>
    </source>
</evidence>
<dbReference type="EMBL" id="JAMSHJ010000005">
    <property type="protein sequence ID" value="KAI5402255.1"/>
    <property type="molecule type" value="Genomic_DNA"/>
</dbReference>
<evidence type="ECO:0000256" key="2">
    <source>
        <dbReference type="ARBA" id="ARBA00022723"/>
    </source>
</evidence>
<dbReference type="OrthoDB" id="435311at2759"/>
<evidence type="ECO:0000256" key="6">
    <source>
        <dbReference type="SAM" id="MobiDB-lite"/>
    </source>
</evidence>
<comment type="subcellular location">
    <subcellularLocation>
        <location evidence="1">Nucleus</location>
    </subcellularLocation>
</comment>
<evidence type="ECO:0000256" key="5">
    <source>
        <dbReference type="ARBA" id="ARBA00023242"/>
    </source>
</evidence>
<evidence type="ECO:0000313" key="10">
    <source>
        <dbReference type="EMBL" id="KAI5402255.1"/>
    </source>
</evidence>
<dbReference type="PANTHER" id="PTHR31742:SF1">
    <property type="entry name" value="RPA-INTERACTING PROTEIN"/>
    <property type="match status" value="1"/>
</dbReference>
<feature type="region of interest" description="Disordered" evidence="6">
    <location>
        <begin position="1"/>
        <end position="32"/>
    </location>
</feature>
<dbReference type="InterPro" id="IPR028158">
    <property type="entry name" value="RPA_interact_N_dom"/>
</dbReference>
<evidence type="ECO:0000256" key="3">
    <source>
        <dbReference type="ARBA" id="ARBA00022771"/>
    </source>
</evidence>
<dbReference type="InterPro" id="IPR028156">
    <property type="entry name" value="RIP"/>
</dbReference>
<feature type="compositionally biased region" description="Polar residues" evidence="6">
    <location>
        <begin position="21"/>
        <end position="32"/>
    </location>
</feature>
<dbReference type="GO" id="GO:0005634">
    <property type="term" value="C:nucleus"/>
    <property type="evidence" value="ECO:0007669"/>
    <property type="project" value="UniProtKB-SubCell"/>
</dbReference>
<dbReference type="Gramene" id="PSAT_LOCUS24618_t1">
    <property type="protein sequence ID" value="CAL5205714.1"/>
    <property type="gene ID" value="PSAT_LOCUS24618"/>
</dbReference>
<dbReference type="InterPro" id="IPR028155">
    <property type="entry name" value="RPA_interact_central"/>
</dbReference>
<evidence type="ECO:0000259" key="7">
    <source>
        <dbReference type="Pfam" id="PF14766"/>
    </source>
</evidence>
<proteinExistence type="predicted"/>
<reference evidence="10 11" key="1">
    <citation type="journal article" date="2022" name="Nat. Genet.">
        <title>Improved pea reference genome and pan-genome highlight genomic features and evolutionary characteristics.</title>
        <authorList>
            <person name="Yang T."/>
            <person name="Liu R."/>
            <person name="Luo Y."/>
            <person name="Hu S."/>
            <person name="Wang D."/>
            <person name="Wang C."/>
            <person name="Pandey M.K."/>
            <person name="Ge S."/>
            <person name="Xu Q."/>
            <person name="Li N."/>
            <person name="Li G."/>
            <person name="Huang Y."/>
            <person name="Saxena R.K."/>
            <person name="Ji Y."/>
            <person name="Li M."/>
            <person name="Yan X."/>
            <person name="He Y."/>
            <person name="Liu Y."/>
            <person name="Wang X."/>
            <person name="Xiang C."/>
            <person name="Varshney R.K."/>
            <person name="Ding H."/>
            <person name="Gao S."/>
            <person name="Zong X."/>
        </authorList>
    </citation>
    <scope>NUCLEOTIDE SEQUENCE [LARGE SCALE GENOMIC DNA]</scope>
    <source>
        <strain evidence="10 11">cv. Zhongwan 6</strain>
    </source>
</reference>
<gene>
    <name evidence="10" type="ORF">KIW84_050032</name>
</gene>
<comment type="caution">
    <text evidence="10">The sequence shown here is derived from an EMBL/GenBank/DDBJ whole genome shotgun (WGS) entry which is preliminary data.</text>
</comment>
<dbReference type="GO" id="GO:0006606">
    <property type="term" value="P:protein import into nucleus"/>
    <property type="evidence" value="ECO:0007669"/>
    <property type="project" value="TreeGrafter"/>
</dbReference>
<dbReference type="Proteomes" id="UP001058974">
    <property type="component" value="Chromosome 5"/>
</dbReference>
<keyword evidence="5" id="KW-0539">Nucleus</keyword>
<evidence type="ECO:0008006" key="12">
    <source>
        <dbReference type="Google" id="ProtNLM"/>
    </source>
</evidence>
<evidence type="ECO:0000256" key="4">
    <source>
        <dbReference type="ARBA" id="ARBA00022833"/>
    </source>
</evidence>
<feature type="domain" description="RPA-interacting protein N-terminal" evidence="7">
    <location>
        <begin position="36"/>
        <end position="67"/>
    </location>
</feature>
<dbReference type="Pfam" id="PF14768">
    <property type="entry name" value="RPA_interact_C"/>
    <property type="match status" value="1"/>
</dbReference>
<dbReference type="Pfam" id="PF14767">
    <property type="entry name" value="RPA_interact_M"/>
    <property type="match status" value="1"/>
</dbReference>
<dbReference type="InterPro" id="IPR028159">
    <property type="entry name" value="RPA_interact_C_dom"/>
</dbReference>
<evidence type="ECO:0000259" key="9">
    <source>
        <dbReference type="Pfam" id="PF14768"/>
    </source>
</evidence>
<organism evidence="10 11">
    <name type="scientific">Pisum sativum</name>
    <name type="common">Garden pea</name>
    <name type="synonym">Lathyrus oleraceus</name>
    <dbReference type="NCBI Taxonomy" id="3888"/>
    <lineage>
        <taxon>Eukaryota</taxon>
        <taxon>Viridiplantae</taxon>
        <taxon>Streptophyta</taxon>
        <taxon>Embryophyta</taxon>
        <taxon>Tracheophyta</taxon>
        <taxon>Spermatophyta</taxon>
        <taxon>Magnoliopsida</taxon>
        <taxon>eudicotyledons</taxon>
        <taxon>Gunneridae</taxon>
        <taxon>Pentapetalae</taxon>
        <taxon>rosids</taxon>
        <taxon>fabids</taxon>
        <taxon>Fabales</taxon>
        <taxon>Fabaceae</taxon>
        <taxon>Papilionoideae</taxon>
        <taxon>50 kb inversion clade</taxon>
        <taxon>NPAAA clade</taxon>
        <taxon>Hologalegina</taxon>
        <taxon>IRL clade</taxon>
        <taxon>Fabeae</taxon>
        <taxon>Lathyrus</taxon>
    </lineage>
</organism>
<keyword evidence="4" id="KW-0862">Zinc</keyword>
<keyword evidence="3" id="KW-0863">Zinc-finger</keyword>
<feature type="domain" description="RPA-interacting protein C-terminal" evidence="9">
    <location>
        <begin position="178"/>
        <end position="259"/>
    </location>
</feature>
<keyword evidence="2" id="KW-0479">Metal-binding</keyword>
<feature type="domain" description="RPA-interacting protein central" evidence="8">
    <location>
        <begin position="84"/>
        <end position="161"/>
    </location>
</feature>